<evidence type="ECO:0000313" key="14">
    <source>
        <dbReference type="Proteomes" id="UP000231322"/>
    </source>
</evidence>
<evidence type="ECO:0000313" key="13">
    <source>
        <dbReference type="EMBL" id="PIH05357.1"/>
    </source>
</evidence>
<keyword evidence="6 11" id="KW-1133">Transmembrane helix</keyword>
<feature type="transmembrane region" description="Helical" evidence="11">
    <location>
        <begin position="219"/>
        <end position="240"/>
    </location>
</feature>
<protein>
    <submittedName>
        <fullName evidence="13">Sodium:proton antiporter</fullName>
    </submittedName>
</protein>
<keyword evidence="8" id="KW-0406">Ion transport</keyword>
<evidence type="ECO:0000256" key="10">
    <source>
        <dbReference type="ARBA" id="ARBA00023201"/>
    </source>
</evidence>
<feature type="transmembrane region" description="Helical" evidence="11">
    <location>
        <begin position="157"/>
        <end position="178"/>
    </location>
</feature>
<dbReference type="EMBL" id="PEIK01000003">
    <property type="protein sequence ID" value="PIH05357.1"/>
    <property type="molecule type" value="Genomic_DNA"/>
</dbReference>
<feature type="transmembrane region" description="Helical" evidence="11">
    <location>
        <begin position="32"/>
        <end position="50"/>
    </location>
</feature>
<reference evidence="13 14" key="1">
    <citation type="submission" date="2017-10" db="EMBL/GenBank/DDBJ databases">
        <title>Reclassification of Eubacterium combesii and discrepancies in the nomenclature of botulinum neurotoxin producing clostridia. Request for an Opinion.</title>
        <authorList>
            <person name="Dobritsa A.P."/>
            <person name="Kutumbaka K.K."/>
            <person name="Samadpour M."/>
        </authorList>
    </citation>
    <scope>NUCLEOTIDE SEQUENCE [LARGE SCALE GENOMIC DNA]</scope>
    <source>
        <strain evidence="13 14">DSM 20696</strain>
    </source>
</reference>
<evidence type="ECO:0000256" key="5">
    <source>
        <dbReference type="ARBA" id="ARBA00022692"/>
    </source>
</evidence>
<dbReference type="GO" id="GO:1902600">
    <property type="term" value="P:proton transmembrane transport"/>
    <property type="evidence" value="ECO:0007669"/>
    <property type="project" value="InterPro"/>
</dbReference>
<evidence type="ECO:0000259" key="12">
    <source>
        <dbReference type="Pfam" id="PF00999"/>
    </source>
</evidence>
<evidence type="ECO:0000256" key="11">
    <source>
        <dbReference type="SAM" id="Phobius"/>
    </source>
</evidence>
<name>A0A2G7HJQ8_9CLOT</name>
<dbReference type="RefSeq" id="WP_099838650.1">
    <property type="nucleotide sequence ID" value="NZ_PEIK01000003.1"/>
</dbReference>
<sequence length="405" mass="43917">MLSYEFLLDLALILLSTKVLGMVTKKLHMPRVVGALLAGLILGPCVLNIVHETDFLAKMAQLGVIILMFSAGLQTDLKELKKCGRASLIIAILGTVVPLLGGYFVSALFFDSNGIFDITSKVFIKNFFIGVILTATSVSITVETLQELGRLKTRSGTAILGAAIIDDILGIIILTMVTSSTNNSTSINLVLLKIVAFFILSAICGIVLHHIFNKIYKRYGNISGISVITLSFCLIMAFIAEHFFGVADITGAFVAGVIISNTSFREHVEKNFEVISYMLLSPIFFASVGLNTTMKHMNNKMRLFTIVLLLVAILAKVIGCFIGGRICKYTYAESLRIGIGMISRGEVALIIAKKGAALGLIEAQFFGSIVFVVIATTLITPILLKMAYSTKFNDIKSYDSFHSVA</sequence>
<dbReference type="GO" id="GO:0015297">
    <property type="term" value="F:antiporter activity"/>
    <property type="evidence" value="ECO:0007669"/>
    <property type="project" value="UniProtKB-KW"/>
</dbReference>
<feature type="domain" description="Cation/H+ exchanger transmembrane" evidence="12">
    <location>
        <begin position="17"/>
        <end position="385"/>
    </location>
</feature>
<dbReference type="Proteomes" id="UP000231322">
    <property type="component" value="Unassembled WGS sequence"/>
</dbReference>
<proteinExistence type="inferred from homology"/>
<comment type="subcellular location">
    <subcellularLocation>
        <location evidence="1">Membrane</location>
        <topology evidence="1">Multi-pass membrane protein</topology>
    </subcellularLocation>
</comment>
<evidence type="ECO:0000256" key="4">
    <source>
        <dbReference type="ARBA" id="ARBA00022449"/>
    </source>
</evidence>
<dbReference type="Pfam" id="PF00999">
    <property type="entry name" value="Na_H_Exchanger"/>
    <property type="match status" value="1"/>
</dbReference>
<dbReference type="Gene3D" id="1.20.1530.20">
    <property type="match status" value="1"/>
</dbReference>
<dbReference type="GO" id="GO:0006814">
    <property type="term" value="P:sodium ion transport"/>
    <property type="evidence" value="ECO:0007669"/>
    <property type="project" value="UniProtKB-KW"/>
</dbReference>
<keyword evidence="14" id="KW-1185">Reference proteome</keyword>
<comment type="similarity">
    <text evidence="2">Belongs to the monovalent cation:proton antiporter 2 (CPA2) transporter (TC 2.A.37) family.</text>
</comment>
<dbReference type="InterPro" id="IPR038770">
    <property type="entry name" value="Na+/solute_symporter_sf"/>
</dbReference>
<dbReference type="InterPro" id="IPR006153">
    <property type="entry name" value="Cation/H_exchanger_TM"/>
</dbReference>
<dbReference type="AlphaFoldDB" id="A0A2G7HJQ8"/>
<keyword evidence="7" id="KW-0915">Sodium</keyword>
<evidence type="ECO:0000256" key="8">
    <source>
        <dbReference type="ARBA" id="ARBA00023065"/>
    </source>
</evidence>
<feature type="transmembrane region" description="Helical" evidence="11">
    <location>
        <begin position="86"/>
        <end position="110"/>
    </location>
</feature>
<feature type="transmembrane region" description="Helical" evidence="11">
    <location>
        <begin position="365"/>
        <end position="384"/>
    </location>
</feature>
<dbReference type="GO" id="GO:0016020">
    <property type="term" value="C:membrane"/>
    <property type="evidence" value="ECO:0007669"/>
    <property type="project" value="UniProtKB-SubCell"/>
</dbReference>
<keyword evidence="4" id="KW-0050">Antiport</keyword>
<keyword evidence="3" id="KW-0813">Transport</keyword>
<evidence type="ECO:0000256" key="9">
    <source>
        <dbReference type="ARBA" id="ARBA00023136"/>
    </source>
</evidence>
<accession>A0A2G7HJQ8</accession>
<organism evidence="13 14">
    <name type="scientific">Clostridium combesii</name>
    <dbReference type="NCBI Taxonomy" id="39481"/>
    <lineage>
        <taxon>Bacteria</taxon>
        <taxon>Bacillati</taxon>
        <taxon>Bacillota</taxon>
        <taxon>Clostridia</taxon>
        <taxon>Eubacteriales</taxon>
        <taxon>Clostridiaceae</taxon>
        <taxon>Clostridium</taxon>
    </lineage>
</organism>
<feature type="transmembrane region" description="Helical" evidence="11">
    <location>
        <begin position="122"/>
        <end position="145"/>
    </location>
</feature>
<dbReference type="PANTHER" id="PTHR43562:SF3">
    <property type="entry name" value="SODIUM ION_PROTON EXCHANGER (EUROFUNG)"/>
    <property type="match status" value="1"/>
</dbReference>
<evidence type="ECO:0000256" key="3">
    <source>
        <dbReference type="ARBA" id="ARBA00022448"/>
    </source>
</evidence>
<evidence type="ECO:0000256" key="2">
    <source>
        <dbReference type="ARBA" id="ARBA00005551"/>
    </source>
</evidence>
<feature type="transmembrane region" description="Helical" evidence="11">
    <location>
        <begin position="274"/>
        <end position="291"/>
    </location>
</feature>
<evidence type="ECO:0000256" key="1">
    <source>
        <dbReference type="ARBA" id="ARBA00004141"/>
    </source>
</evidence>
<keyword evidence="5 11" id="KW-0812">Transmembrane</keyword>
<feature type="transmembrane region" description="Helical" evidence="11">
    <location>
        <begin position="303"/>
        <end position="326"/>
    </location>
</feature>
<keyword evidence="10" id="KW-0739">Sodium transport</keyword>
<dbReference type="PANTHER" id="PTHR43562">
    <property type="entry name" value="NAPA-TYPE SODIUM/HYDROGEN ANTIPORTER"/>
    <property type="match status" value="1"/>
</dbReference>
<keyword evidence="9 11" id="KW-0472">Membrane</keyword>
<comment type="caution">
    <text evidence="13">The sequence shown here is derived from an EMBL/GenBank/DDBJ whole genome shotgun (WGS) entry which is preliminary data.</text>
</comment>
<evidence type="ECO:0000256" key="7">
    <source>
        <dbReference type="ARBA" id="ARBA00023053"/>
    </source>
</evidence>
<evidence type="ECO:0000256" key="6">
    <source>
        <dbReference type="ARBA" id="ARBA00022989"/>
    </source>
</evidence>
<feature type="transmembrane region" description="Helical" evidence="11">
    <location>
        <begin position="190"/>
        <end position="212"/>
    </location>
</feature>
<gene>
    <name evidence="13" type="ORF">CS538_05885</name>
</gene>